<dbReference type="SUPFAM" id="SSF48452">
    <property type="entry name" value="TPR-like"/>
    <property type="match status" value="1"/>
</dbReference>
<dbReference type="KEGG" id="uli:ETAA1_03040"/>
<feature type="region of interest" description="Disordered" evidence="1">
    <location>
        <begin position="331"/>
        <end position="359"/>
    </location>
</feature>
<evidence type="ECO:0000313" key="3">
    <source>
        <dbReference type="Proteomes" id="UP000319576"/>
    </source>
</evidence>
<dbReference type="EMBL" id="CP036273">
    <property type="protein sequence ID" value="QDU18418.1"/>
    <property type="molecule type" value="Genomic_DNA"/>
</dbReference>
<dbReference type="AlphaFoldDB" id="A0A517XLN6"/>
<evidence type="ECO:0000313" key="2">
    <source>
        <dbReference type="EMBL" id="QDU18418.1"/>
    </source>
</evidence>
<dbReference type="Proteomes" id="UP000319576">
    <property type="component" value="Chromosome"/>
</dbReference>
<reference evidence="2 3" key="1">
    <citation type="submission" date="2019-02" db="EMBL/GenBank/DDBJ databases">
        <title>Deep-cultivation of Planctomycetes and their phenomic and genomic characterization uncovers novel biology.</title>
        <authorList>
            <person name="Wiegand S."/>
            <person name="Jogler M."/>
            <person name="Boedeker C."/>
            <person name="Pinto D."/>
            <person name="Vollmers J."/>
            <person name="Rivas-Marin E."/>
            <person name="Kohn T."/>
            <person name="Peeters S.H."/>
            <person name="Heuer A."/>
            <person name="Rast P."/>
            <person name="Oberbeckmann S."/>
            <person name="Bunk B."/>
            <person name="Jeske O."/>
            <person name="Meyerdierks A."/>
            <person name="Storesund J.E."/>
            <person name="Kallscheuer N."/>
            <person name="Luecker S."/>
            <person name="Lage O.M."/>
            <person name="Pohl T."/>
            <person name="Merkel B.J."/>
            <person name="Hornburger P."/>
            <person name="Mueller R.-W."/>
            <person name="Bruemmer F."/>
            <person name="Labrenz M."/>
            <person name="Spormann A.M."/>
            <person name="Op den Camp H."/>
            <person name="Overmann J."/>
            <person name="Amann R."/>
            <person name="Jetten M.S.M."/>
            <person name="Mascher T."/>
            <person name="Medema M.H."/>
            <person name="Devos D.P."/>
            <person name="Kaster A.-K."/>
            <person name="Ovreas L."/>
            <person name="Rohde M."/>
            <person name="Galperin M.Y."/>
            <person name="Jogler C."/>
        </authorList>
    </citation>
    <scope>NUCLEOTIDE SEQUENCE [LARGE SCALE GENOMIC DNA]</scope>
    <source>
        <strain evidence="2 3">ETA_A1</strain>
    </source>
</reference>
<dbReference type="Gene3D" id="1.25.40.10">
    <property type="entry name" value="Tetratricopeptide repeat domain"/>
    <property type="match status" value="1"/>
</dbReference>
<gene>
    <name evidence="2" type="ORF">ETAA1_03040</name>
</gene>
<sequence>MTPRRWLLLVPAVPVALLVAVVLAGDWALGVRVVRPEPTTEPPPPAAAPDAAPDPAVVRALDALTTTARTDPAAAVALLDAERFHAAVARSDTFRAAGVAADPVGGPVRARFALAAAVRAGGLAFAPASVEVRRVGPGVEADELVVAARHRGGGRAATYRWWLVRSAAGWKAFDLEDVRTGVRLSRQAAGQLGRDGLSAEVKAGLAALGPAAEKLGGGDAAGAAAALAPARAAALPRDGYAVRCLIEGGVAAMTGNAAEARAWADRAAAAVPGMPAADYLRAAAAAAAGDWAAVVEPARAYLDAVGPDAPAARLLGTALRELGRPAEAAEAFESGLRDDPGRADLRAARDQARALAAGR</sequence>
<protein>
    <recommendedName>
        <fullName evidence="4">Tetratricopeptide repeat protein</fullName>
    </recommendedName>
</protein>
<evidence type="ECO:0008006" key="4">
    <source>
        <dbReference type="Google" id="ProtNLM"/>
    </source>
</evidence>
<dbReference type="RefSeq" id="WP_145233691.1">
    <property type="nucleotide sequence ID" value="NZ_CP036273.1"/>
</dbReference>
<organism evidence="2 3">
    <name type="scientific">Urbifossiella limnaea</name>
    <dbReference type="NCBI Taxonomy" id="2528023"/>
    <lineage>
        <taxon>Bacteria</taxon>
        <taxon>Pseudomonadati</taxon>
        <taxon>Planctomycetota</taxon>
        <taxon>Planctomycetia</taxon>
        <taxon>Gemmatales</taxon>
        <taxon>Gemmataceae</taxon>
        <taxon>Urbifossiella</taxon>
    </lineage>
</organism>
<accession>A0A517XLN6</accession>
<proteinExistence type="predicted"/>
<evidence type="ECO:0000256" key="1">
    <source>
        <dbReference type="SAM" id="MobiDB-lite"/>
    </source>
</evidence>
<dbReference type="InterPro" id="IPR011990">
    <property type="entry name" value="TPR-like_helical_dom_sf"/>
</dbReference>
<name>A0A517XLN6_9BACT</name>
<feature type="compositionally biased region" description="Basic and acidic residues" evidence="1">
    <location>
        <begin position="335"/>
        <end position="352"/>
    </location>
</feature>
<keyword evidence="3" id="KW-1185">Reference proteome</keyword>